<evidence type="ECO:0000313" key="3">
    <source>
        <dbReference type="Proteomes" id="UP000887566"/>
    </source>
</evidence>
<feature type="compositionally biased region" description="Low complexity" evidence="2">
    <location>
        <begin position="589"/>
        <end position="603"/>
    </location>
</feature>
<feature type="region of interest" description="Disordered" evidence="2">
    <location>
        <begin position="584"/>
        <end position="608"/>
    </location>
</feature>
<reference evidence="4" key="1">
    <citation type="submission" date="2022-11" db="UniProtKB">
        <authorList>
            <consortium name="WormBaseParasite"/>
        </authorList>
    </citation>
    <scope>IDENTIFICATION</scope>
</reference>
<protein>
    <submittedName>
        <fullName evidence="4">C2H2-type domain-containing protein</fullName>
    </submittedName>
</protein>
<evidence type="ECO:0000313" key="4">
    <source>
        <dbReference type="WBParaSite" id="PSAMB.scaffold3203size19274.g20772.t1"/>
    </source>
</evidence>
<feature type="region of interest" description="Disordered" evidence="2">
    <location>
        <begin position="204"/>
        <end position="237"/>
    </location>
</feature>
<name>A0A914W731_9BILA</name>
<feature type="compositionally biased region" description="Polar residues" evidence="2">
    <location>
        <begin position="552"/>
        <end position="567"/>
    </location>
</feature>
<organism evidence="3 4">
    <name type="scientific">Plectus sambesii</name>
    <dbReference type="NCBI Taxonomy" id="2011161"/>
    <lineage>
        <taxon>Eukaryota</taxon>
        <taxon>Metazoa</taxon>
        <taxon>Ecdysozoa</taxon>
        <taxon>Nematoda</taxon>
        <taxon>Chromadorea</taxon>
        <taxon>Plectida</taxon>
        <taxon>Plectina</taxon>
        <taxon>Plectoidea</taxon>
        <taxon>Plectidae</taxon>
        <taxon>Plectus</taxon>
    </lineage>
</organism>
<feature type="region of interest" description="Disordered" evidence="2">
    <location>
        <begin position="1"/>
        <end position="26"/>
    </location>
</feature>
<proteinExistence type="predicted"/>
<sequence>MTTESDSSALASTSAIDVRESPSPQSTERCDLCDLSFDNHVLKKVHNVSIIHHVRLETKFKPCWHRCAPCKFSCDVLADYSKHIDTEDHKMKLEAARRKWIAMDRKFKMKQPKGLVQSGMRPLTNFGGVPMPQPSPLWLSAKSVGRPSSHLYFPPGVPRFDAMRPPPLFFPTETPSPSMSFFNYNFPRNTPRTAVSQSTLNQGRTSHLIMPSPPSTSESSTPGTTGCIIKSRGKKQKLKITSDNRRSTLWADVVRGRKQNTAANCSSSSLSEKAPKSQAVLIQAKRRPRATNNDTVSTKRRKIVAEADSTTPVRILHPPIAAIMRNAESSASKQSRWEKIALKSQALFQKTKSARMLKERLQKYRLVKPNAEAVSSTQSQSGAYRHFDSPNAPTVTTSEASCGDAHVATLEETLGEFDCSPFNSTARFEREWQQVVHEVDEAVNSMEDLSFMSPKPSNLQLADLPVLSISNQDPPNPSVPVQSARVDNESHGPQVVLADLPTSKRADVVKKEVVHVKEEPTDDELEVIIPKQRARIDSNSNSQRQSHQSTSVFTSPPSQPVNTNRTCAPSAYFTGGIVGPETAAETWTSQPASSSSAPALPNSTVSSSNPRNLEVLWLLCQEEQQKSGALEEVNERIMRLQDQLNHAMGQKAQLESELHAISSQKRDLLLLGTRSTFGGDS</sequence>
<feature type="compositionally biased region" description="Polar residues" evidence="2">
    <location>
        <begin position="1"/>
        <end position="15"/>
    </location>
</feature>
<feature type="region of interest" description="Disordered" evidence="2">
    <location>
        <begin position="524"/>
        <end position="567"/>
    </location>
</feature>
<accession>A0A914W731</accession>
<keyword evidence="1" id="KW-0175">Coiled coil</keyword>
<dbReference type="AlphaFoldDB" id="A0A914W731"/>
<dbReference type="Proteomes" id="UP000887566">
    <property type="component" value="Unplaced"/>
</dbReference>
<keyword evidence="3" id="KW-1185">Reference proteome</keyword>
<feature type="compositionally biased region" description="Low complexity" evidence="2">
    <location>
        <begin position="538"/>
        <end position="551"/>
    </location>
</feature>
<feature type="coiled-coil region" evidence="1">
    <location>
        <begin position="623"/>
        <end position="657"/>
    </location>
</feature>
<evidence type="ECO:0000256" key="2">
    <source>
        <dbReference type="SAM" id="MobiDB-lite"/>
    </source>
</evidence>
<feature type="compositionally biased region" description="Low complexity" evidence="2">
    <location>
        <begin position="215"/>
        <end position="226"/>
    </location>
</feature>
<evidence type="ECO:0000256" key="1">
    <source>
        <dbReference type="SAM" id="Coils"/>
    </source>
</evidence>
<dbReference type="WBParaSite" id="PSAMB.scaffold3203size19274.g20772.t1">
    <property type="protein sequence ID" value="PSAMB.scaffold3203size19274.g20772.t1"/>
    <property type="gene ID" value="PSAMB.scaffold3203size19274.g20772"/>
</dbReference>